<proteinExistence type="inferred from homology"/>
<name>A0AAD9SD32_PHOAM</name>
<accession>A0AAD9SD32</accession>
<evidence type="ECO:0000256" key="2">
    <source>
        <dbReference type="ARBA" id="ARBA00022692"/>
    </source>
</evidence>
<evidence type="ECO:0000256" key="4">
    <source>
        <dbReference type="ARBA" id="ARBA00023136"/>
    </source>
</evidence>
<keyword evidence="4 6" id="KW-0472">Membrane</keyword>
<sequence>MNHTMNADLPTDTLGSIASAPHILPALRAVVALVLLFLSGISFSLSFWSIPMLRRCSPSPTQVSQFSVIIEQGNAIMLPASQLLSVSLLSLTLLTASHPDPDIAGLWRWHVVSVLVLLVMGRWEKYAIFPTNDRILAFEHDVGIGEGKMKVTGTGVREFTLEEKKELKGLLDVWAARHPWRIVVTMVCGLITFGVTVSQTG</sequence>
<keyword evidence="3 6" id="KW-1133">Transmembrane helix</keyword>
<dbReference type="EMBL" id="JAUJFL010000004">
    <property type="protein sequence ID" value="KAK2605292.1"/>
    <property type="molecule type" value="Genomic_DNA"/>
</dbReference>
<dbReference type="AlphaFoldDB" id="A0AAD9SD32"/>
<feature type="transmembrane region" description="Helical" evidence="6">
    <location>
        <begin position="29"/>
        <end position="53"/>
    </location>
</feature>
<evidence type="ECO:0000313" key="8">
    <source>
        <dbReference type="Proteomes" id="UP001265746"/>
    </source>
</evidence>
<dbReference type="Proteomes" id="UP001265746">
    <property type="component" value="Unassembled WGS sequence"/>
</dbReference>
<comment type="subcellular location">
    <subcellularLocation>
        <location evidence="1">Membrane</location>
        <topology evidence="1">Multi-pass membrane protein</topology>
    </subcellularLocation>
</comment>
<evidence type="ECO:0000313" key="7">
    <source>
        <dbReference type="EMBL" id="KAK2605292.1"/>
    </source>
</evidence>
<dbReference type="PANTHER" id="PTHR35042:SF1">
    <property type="entry name" value="DUF1772-DOMAIN-CONTAINING PROTEIN"/>
    <property type="match status" value="1"/>
</dbReference>
<evidence type="ECO:0000256" key="6">
    <source>
        <dbReference type="SAM" id="Phobius"/>
    </source>
</evidence>
<evidence type="ECO:0000256" key="5">
    <source>
        <dbReference type="ARBA" id="ARBA00034313"/>
    </source>
</evidence>
<gene>
    <name evidence="7" type="ORF">N8I77_008141</name>
</gene>
<comment type="similarity">
    <text evidence="5">Belongs to the anthrone oxygenase family.</text>
</comment>
<reference evidence="7" key="1">
    <citation type="submission" date="2023-06" db="EMBL/GenBank/DDBJ databases">
        <authorList>
            <person name="Noh H."/>
        </authorList>
    </citation>
    <scope>NUCLEOTIDE SEQUENCE</scope>
    <source>
        <strain evidence="7">DUCC20226</strain>
    </source>
</reference>
<comment type="caution">
    <text evidence="7">The sequence shown here is derived from an EMBL/GenBank/DDBJ whole genome shotgun (WGS) entry which is preliminary data.</text>
</comment>
<evidence type="ECO:0000256" key="1">
    <source>
        <dbReference type="ARBA" id="ARBA00004141"/>
    </source>
</evidence>
<evidence type="ECO:0008006" key="9">
    <source>
        <dbReference type="Google" id="ProtNLM"/>
    </source>
</evidence>
<keyword evidence="2 6" id="KW-0812">Transmembrane</keyword>
<dbReference type="PANTHER" id="PTHR35042">
    <property type="entry name" value="ANTHRONE OXYGENASE ENCC"/>
    <property type="match status" value="1"/>
</dbReference>
<organism evidence="7 8">
    <name type="scientific">Phomopsis amygdali</name>
    <name type="common">Fusicoccum amygdali</name>
    <dbReference type="NCBI Taxonomy" id="1214568"/>
    <lineage>
        <taxon>Eukaryota</taxon>
        <taxon>Fungi</taxon>
        <taxon>Dikarya</taxon>
        <taxon>Ascomycota</taxon>
        <taxon>Pezizomycotina</taxon>
        <taxon>Sordariomycetes</taxon>
        <taxon>Sordariomycetidae</taxon>
        <taxon>Diaporthales</taxon>
        <taxon>Diaporthaceae</taxon>
        <taxon>Diaporthe</taxon>
    </lineage>
</organism>
<keyword evidence="8" id="KW-1185">Reference proteome</keyword>
<evidence type="ECO:0000256" key="3">
    <source>
        <dbReference type="ARBA" id="ARBA00022989"/>
    </source>
</evidence>
<protein>
    <recommendedName>
        <fullName evidence="9">DUF1772-domain-containing protein</fullName>
    </recommendedName>
</protein>
<dbReference type="GO" id="GO:0016020">
    <property type="term" value="C:membrane"/>
    <property type="evidence" value="ECO:0007669"/>
    <property type="project" value="UniProtKB-SubCell"/>
</dbReference>